<gene>
    <name evidence="2" type="ORF">ABZ568_21910</name>
</gene>
<evidence type="ECO:0000313" key="2">
    <source>
        <dbReference type="EMBL" id="MEU2269014.1"/>
    </source>
</evidence>
<evidence type="ECO:0000259" key="1">
    <source>
        <dbReference type="Pfam" id="PF01370"/>
    </source>
</evidence>
<dbReference type="RefSeq" id="WP_359790378.1">
    <property type="nucleotide sequence ID" value="NZ_JBEYBN010000031.1"/>
</dbReference>
<dbReference type="InterPro" id="IPR036291">
    <property type="entry name" value="NAD(P)-bd_dom_sf"/>
</dbReference>
<comment type="caution">
    <text evidence="2">The sequence shown here is derived from an EMBL/GenBank/DDBJ whole genome shotgun (WGS) entry which is preliminary data.</text>
</comment>
<dbReference type="Gene3D" id="3.40.50.720">
    <property type="entry name" value="NAD(P)-binding Rossmann-like Domain"/>
    <property type="match status" value="1"/>
</dbReference>
<feature type="domain" description="NAD-dependent epimerase/dehydratase" evidence="1">
    <location>
        <begin position="14"/>
        <end position="244"/>
    </location>
</feature>
<sequence length="338" mass="36843">MKRPEGKKMKITRVLVTGGQGYLGSLVNETLSRSGLEVVSLDSGHVSDTRAALPHVTYEQGDVLEPASWQTALANVDAVVHLAAIVGDPACGVDEDLAMRTNYLGTIRVVEACRRFGVGRIVFASTCSNYGSTEGGQADVWSPLNPQSVYAQTKVLAEHYLLSPHANGPEPCILRFATLYGLSPRMRFDLAVNIMTASAVAQGHLVVHGGSQWRPFLHVRDAASAILKCLHTKPGSTAAVYNCGSNNENYLIKDLAELIQQEVPGSVADVLGESLDPRNYRVDFSLIRQALSFTNRFRVVDGIREIRQAMMNGAYEDYLSPRYSNYLRALDLSKQGVS</sequence>
<dbReference type="PANTHER" id="PTHR43245">
    <property type="entry name" value="BIFUNCTIONAL POLYMYXIN RESISTANCE PROTEIN ARNA"/>
    <property type="match status" value="1"/>
</dbReference>
<dbReference type="PANTHER" id="PTHR43245:SF23">
    <property type="entry name" value="NAD(P)-BINDING DOMAIN-CONTAINING PROTEIN"/>
    <property type="match status" value="1"/>
</dbReference>
<dbReference type="CDD" id="cd08946">
    <property type="entry name" value="SDR_e"/>
    <property type="match status" value="1"/>
</dbReference>
<dbReference type="Pfam" id="PF01370">
    <property type="entry name" value="Epimerase"/>
    <property type="match status" value="1"/>
</dbReference>
<organism evidence="2 3">
    <name type="scientific">Streptomyces olindensis</name>
    <dbReference type="NCBI Taxonomy" id="358823"/>
    <lineage>
        <taxon>Bacteria</taxon>
        <taxon>Bacillati</taxon>
        <taxon>Actinomycetota</taxon>
        <taxon>Actinomycetes</taxon>
        <taxon>Kitasatosporales</taxon>
        <taxon>Streptomycetaceae</taxon>
        <taxon>Streptomyces</taxon>
    </lineage>
</organism>
<reference evidence="2 3" key="1">
    <citation type="submission" date="2024-06" db="EMBL/GenBank/DDBJ databases">
        <title>The Natural Products Discovery Center: Release of the First 8490 Sequenced Strains for Exploring Actinobacteria Biosynthetic Diversity.</title>
        <authorList>
            <person name="Kalkreuter E."/>
            <person name="Kautsar S.A."/>
            <person name="Yang D."/>
            <person name="Bader C.D."/>
            <person name="Teijaro C.N."/>
            <person name="Fluegel L."/>
            <person name="Davis C.M."/>
            <person name="Simpson J.R."/>
            <person name="Lauterbach L."/>
            <person name="Steele A.D."/>
            <person name="Gui C."/>
            <person name="Meng S."/>
            <person name="Li G."/>
            <person name="Viehrig K."/>
            <person name="Ye F."/>
            <person name="Su P."/>
            <person name="Kiefer A.F."/>
            <person name="Nichols A."/>
            <person name="Cepeda A.J."/>
            <person name="Yan W."/>
            <person name="Fan B."/>
            <person name="Jiang Y."/>
            <person name="Adhikari A."/>
            <person name="Zheng C.-J."/>
            <person name="Schuster L."/>
            <person name="Cowan T.M."/>
            <person name="Smanski M.J."/>
            <person name="Chevrette M.G."/>
            <person name="De Carvalho L.P.S."/>
            <person name="Shen B."/>
        </authorList>
    </citation>
    <scope>NUCLEOTIDE SEQUENCE [LARGE SCALE GENOMIC DNA]</scope>
    <source>
        <strain evidence="2 3">NPDC019583</strain>
    </source>
</reference>
<name>A0ABV2XYC5_9ACTN</name>
<proteinExistence type="predicted"/>
<keyword evidence="3" id="KW-1185">Reference proteome</keyword>
<evidence type="ECO:0000313" key="3">
    <source>
        <dbReference type="Proteomes" id="UP001550603"/>
    </source>
</evidence>
<dbReference type="InterPro" id="IPR050177">
    <property type="entry name" value="Lipid_A_modif_metabolic_enz"/>
</dbReference>
<dbReference type="EMBL" id="JBEYBN010000031">
    <property type="protein sequence ID" value="MEU2269014.1"/>
    <property type="molecule type" value="Genomic_DNA"/>
</dbReference>
<dbReference type="Proteomes" id="UP001550603">
    <property type="component" value="Unassembled WGS sequence"/>
</dbReference>
<protein>
    <submittedName>
        <fullName evidence="2">SDR family oxidoreductase</fullName>
    </submittedName>
</protein>
<dbReference type="InterPro" id="IPR001509">
    <property type="entry name" value="Epimerase_deHydtase"/>
</dbReference>
<dbReference type="SUPFAM" id="SSF51735">
    <property type="entry name" value="NAD(P)-binding Rossmann-fold domains"/>
    <property type="match status" value="1"/>
</dbReference>
<accession>A0ABV2XYC5</accession>